<sequence>MRCSLCGTENRPQARCCAICGQSLPGRQPLAVSGGWLSDMLASPLDPPTQPIAGEEELMEPNLPLFANRFAPTHPLTEPWSTGPLEVRDLAPWQRCWACGSTANEAHESYCIDCGAALETRVYPAFLSPRDTPSGPALIDRLADPLARAILPEVLEQHDLDGWRLTVLNDSELPPLSTPLDETTALTIGAALAQLLVNLHGSHIALGKLTVEDLGLSGPQQIRLRQVNQLRLVNDDERETVFYADLVVLAEILERLMAIPRTTQRLDEQALIEATQITDSLGTVLRQIRTGELRDATTVATRLSALRDERTHPIPLIQMAGSYTDVGRVRDHNEDSLFRLTVCLENNGQRQSCGIYIVADGMGGHAAGEVASGLAVRNAARLLIDNYLQQMIAGSRLYHESEMRELVRQAVLSANEAIYHEGHAQANDMGATLTMALVIGDRAVIANVGDSRTYLFRNGKLRRISKDHSLVMRLVELGHLQEEDIYTHPQRNAVLRSLGDRTKPEIDLYSVRLFAGDALLLCSDGQWEMTRDPEMERIITEIADPQQACEALVASANQAGGEDNIAVILVRIMP</sequence>
<feature type="domain" description="PPM-type phosphatase" evidence="1">
    <location>
        <begin position="319"/>
        <end position="572"/>
    </location>
</feature>
<dbReference type="SMART" id="SM00332">
    <property type="entry name" value="PP2Cc"/>
    <property type="match status" value="1"/>
</dbReference>
<name>A0A2J6X7P0_9CHLR</name>
<evidence type="ECO:0000259" key="1">
    <source>
        <dbReference type="PROSITE" id="PS51746"/>
    </source>
</evidence>
<dbReference type="GO" id="GO:0004722">
    <property type="term" value="F:protein serine/threonine phosphatase activity"/>
    <property type="evidence" value="ECO:0007669"/>
    <property type="project" value="InterPro"/>
</dbReference>
<dbReference type="InterPro" id="IPR001932">
    <property type="entry name" value="PPM-type_phosphatase-like_dom"/>
</dbReference>
<dbReference type="SMART" id="SM00331">
    <property type="entry name" value="PP2C_SIG"/>
    <property type="match status" value="1"/>
</dbReference>
<gene>
    <name evidence="2" type="ORF">C0184_05870</name>
</gene>
<dbReference type="InterPro" id="IPR036457">
    <property type="entry name" value="PPM-type-like_dom_sf"/>
</dbReference>
<dbReference type="Proteomes" id="UP000243376">
    <property type="component" value="Unassembled WGS sequence"/>
</dbReference>
<reference evidence="2 3" key="1">
    <citation type="submission" date="2018-01" db="EMBL/GenBank/DDBJ databases">
        <title>Metagenomic assembled genomes from two thermal pools in the Uzon Caldera, Kamchatka, Russia.</title>
        <authorList>
            <person name="Wilkins L."/>
            <person name="Ettinger C."/>
        </authorList>
    </citation>
    <scope>NUCLEOTIDE SEQUENCE [LARGE SCALE GENOMIC DNA]</scope>
    <source>
        <strain evidence="2">ZAV-02</strain>
    </source>
</reference>
<proteinExistence type="predicted"/>
<dbReference type="EMBL" id="PNIQ01000388">
    <property type="protein sequence ID" value="PMP83060.1"/>
    <property type="molecule type" value="Genomic_DNA"/>
</dbReference>
<dbReference type="SUPFAM" id="SSF81606">
    <property type="entry name" value="PP2C-like"/>
    <property type="match status" value="1"/>
</dbReference>
<dbReference type="InterPro" id="IPR015655">
    <property type="entry name" value="PP2C"/>
</dbReference>
<dbReference type="Gene3D" id="3.60.40.10">
    <property type="entry name" value="PPM-type phosphatase domain"/>
    <property type="match status" value="1"/>
</dbReference>
<dbReference type="NCBIfam" id="NF033484">
    <property type="entry name" value="Stp1_PP2C_phos"/>
    <property type="match status" value="1"/>
</dbReference>
<dbReference type="Pfam" id="PF13672">
    <property type="entry name" value="PP2C_2"/>
    <property type="match status" value="1"/>
</dbReference>
<evidence type="ECO:0000313" key="3">
    <source>
        <dbReference type="Proteomes" id="UP000243376"/>
    </source>
</evidence>
<dbReference type="PANTHER" id="PTHR13832:SF827">
    <property type="entry name" value="PROTEIN PHOSPHATASE 1L"/>
    <property type="match status" value="1"/>
</dbReference>
<comment type="caution">
    <text evidence="2">The sequence shown here is derived from an EMBL/GenBank/DDBJ whole genome shotgun (WGS) entry which is preliminary data.</text>
</comment>
<organism evidence="2 3">
    <name type="scientific">Chloroflexus aggregans</name>
    <dbReference type="NCBI Taxonomy" id="152260"/>
    <lineage>
        <taxon>Bacteria</taxon>
        <taxon>Bacillati</taxon>
        <taxon>Chloroflexota</taxon>
        <taxon>Chloroflexia</taxon>
        <taxon>Chloroflexales</taxon>
        <taxon>Chloroflexineae</taxon>
        <taxon>Chloroflexaceae</taxon>
        <taxon>Chloroflexus</taxon>
    </lineage>
</organism>
<dbReference type="PANTHER" id="PTHR13832">
    <property type="entry name" value="PROTEIN PHOSPHATASE 2C"/>
    <property type="match status" value="1"/>
</dbReference>
<dbReference type="AlphaFoldDB" id="A0A2J6X7P0"/>
<dbReference type="PROSITE" id="PS51746">
    <property type="entry name" value="PPM_2"/>
    <property type="match status" value="1"/>
</dbReference>
<protein>
    <submittedName>
        <fullName evidence="2">Protein phosphatase</fullName>
    </submittedName>
</protein>
<accession>A0A2J6X7P0</accession>
<evidence type="ECO:0000313" key="2">
    <source>
        <dbReference type="EMBL" id="PMP83060.1"/>
    </source>
</evidence>
<dbReference type="CDD" id="cd00143">
    <property type="entry name" value="PP2Cc"/>
    <property type="match status" value="1"/>
</dbReference>